<evidence type="ECO:0000313" key="1">
    <source>
        <dbReference type="EMBL" id="KAK7857569.1"/>
    </source>
</evidence>
<name>A0AAW0M492_QUESU</name>
<organism evidence="1">
    <name type="scientific">Quercus suber</name>
    <name type="common">Cork oak</name>
    <dbReference type="NCBI Taxonomy" id="58331"/>
    <lineage>
        <taxon>Eukaryota</taxon>
        <taxon>Viridiplantae</taxon>
        <taxon>Streptophyta</taxon>
        <taxon>Embryophyta</taxon>
        <taxon>Tracheophyta</taxon>
        <taxon>Spermatophyta</taxon>
        <taxon>Magnoliopsida</taxon>
        <taxon>eudicotyledons</taxon>
        <taxon>Gunneridae</taxon>
        <taxon>Pentapetalae</taxon>
        <taxon>rosids</taxon>
        <taxon>fabids</taxon>
        <taxon>Fagales</taxon>
        <taxon>Fagaceae</taxon>
        <taxon>Quercus</taxon>
    </lineage>
</organism>
<comment type="caution">
    <text evidence="1">The sequence shown here is derived from an EMBL/GenBank/DDBJ whole genome shotgun (WGS) entry which is preliminary data.</text>
</comment>
<reference evidence="1" key="2">
    <citation type="journal article" date="2018" name="Sci. Data">
        <title>The draft genome sequence of cork oak.</title>
        <authorList>
            <person name="Ramos A.M."/>
            <person name="Usie A."/>
            <person name="Barbosa P."/>
            <person name="Barros P.M."/>
            <person name="Capote T."/>
            <person name="Chaves I."/>
            <person name="Simoes F."/>
            <person name="Abreu I."/>
            <person name="Carrasquinho I."/>
            <person name="Faro C."/>
            <person name="Guimaraes J.B."/>
            <person name="Mendonca D."/>
            <person name="Nobrega F."/>
            <person name="Rodrigues L."/>
            <person name="Saibo N.J.M."/>
            <person name="Varela M.C."/>
            <person name="Egas C."/>
            <person name="Matos J."/>
            <person name="Miguel C.M."/>
            <person name="Oliveira M.M."/>
            <person name="Ricardo C.P."/>
            <person name="Goncalves S."/>
        </authorList>
    </citation>
    <scope>NUCLEOTIDE SEQUENCE [LARGE SCALE GENOMIC DNA]</scope>
    <source>
        <strain evidence="1">HL8</strain>
    </source>
</reference>
<evidence type="ECO:0000313" key="2">
    <source>
        <dbReference type="EMBL" id="KAK7857610.1"/>
    </source>
</evidence>
<dbReference type="EMBL" id="PKMF04000026">
    <property type="protein sequence ID" value="KAK7857569.1"/>
    <property type="molecule type" value="Genomic_DNA"/>
</dbReference>
<reference evidence="1" key="1">
    <citation type="submission" date="2017-12" db="EMBL/GenBank/DDBJ databases">
        <authorList>
            <person name="Barbosa P."/>
            <person name="Usie A."/>
            <person name="Ramos A.M."/>
        </authorList>
    </citation>
    <scope>NUCLEOTIDE SEQUENCE</scope>
    <source>
        <strain evidence="1">HL8</strain>
        <tissue evidence="1">Leaves</tissue>
    </source>
</reference>
<reference evidence="1" key="3">
    <citation type="submission" date="2023-07" db="EMBL/GenBank/DDBJ databases">
        <title>An improved reference 1 genome and first organelle genomes of Quercus suber.</title>
        <authorList>
            <consortium name="Genosuber Consortium"/>
            <person name="Usie A."/>
            <person name="Serra O."/>
            <person name="Barros P."/>
        </authorList>
    </citation>
    <scope>NUCLEOTIDE SEQUENCE</scope>
    <source>
        <strain evidence="1">HL8</strain>
        <tissue evidence="1">Leaves</tissue>
    </source>
</reference>
<sequence>MLDVEKEEWVKGLINGDF</sequence>
<accession>A0AAW0M492</accession>
<dbReference type="AlphaFoldDB" id="A0AAW0M492"/>
<gene>
    <name evidence="1" type="ORF">CFP56_017088</name>
    <name evidence="2" type="ORF">CFP56_017090</name>
</gene>
<dbReference type="EMBL" id="PKMF04000026">
    <property type="protein sequence ID" value="KAK7857610.1"/>
    <property type="molecule type" value="Genomic_DNA"/>
</dbReference>
<proteinExistence type="predicted"/>
<protein>
    <submittedName>
        <fullName evidence="1">Uncharacterized protein</fullName>
    </submittedName>
</protein>